<gene>
    <name evidence="2" type="ORF">G2W53_006572</name>
</gene>
<evidence type="ECO:0000313" key="2">
    <source>
        <dbReference type="EMBL" id="KAF7838090.1"/>
    </source>
</evidence>
<evidence type="ECO:0000313" key="3">
    <source>
        <dbReference type="Proteomes" id="UP000634136"/>
    </source>
</evidence>
<dbReference type="EMBL" id="JAAIUW010000003">
    <property type="protein sequence ID" value="KAF7838090.1"/>
    <property type="molecule type" value="Genomic_DNA"/>
</dbReference>
<feature type="region of interest" description="Disordered" evidence="1">
    <location>
        <begin position="1"/>
        <end position="33"/>
    </location>
</feature>
<dbReference type="AlphaFoldDB" id="A0A834X5B5"/>
<proteinExistence type="predicted"/>
<dbReference type="Proteomes" id="UP000634136">
    <property type="component" value="Unassembled WGS sequence"/>
</dbReference>
<accession>A0A834X5B5</accession>
<organism evidence="2 3">
    <name type="scientific">Senna tora</name>
    <dbReference type="NCBI Taxonomy" id="362788"/>
    <lineage>
        <taxon>Eukaryota</taxon>
        <taxon>Viridiplantae</taxon>
        <taxon>Streptophyta</taxon>
        <taxon>Embryophyta</taxon>
        <taxon>Tracheophyta</taxon>
        <taxon>Spermatophyta</taxon>
        <taxon>Magnoliopsida</taxon>
        <taxon>eudicotyledons</taxon>
        <taxon>Gunneridae</taxon>
        <taxon>Pentapetalae</taxon>
        <taxon>rosids</taxon>
        <taxon>fabids</taxon>
        <taxon>Fabales</taxon>
        <taxon>Fabaceae</taxon>
        <taxon>Caesalpinioideae</taxon>
        <taxon>Cassia clade</taxon>
        <taxon>Senna</taxon>
    </lineage>
</organism>
<keyword evidence="3" id="KW-1185">Reference proteome</keyword>
<evidence type="ECO:0000256" key="1">
    <source>
        <dbReference type="SAM" id="MobiDB-lite"/>
    </source>
</evidence>
<name>A0A834X5B5_9FABA</name>
<reference evidence="2" key="1">
    <citation type="submission" date="2020-09" db="EMBL/GenBank/DDBJ databases">
        <title>Genome-Enabled Discovery of Anthraquinone Biosynthesis in Senna tora.</title>
        <authorList>
            <person name="Kang S.-H."/>
            <person name="Pandey R.P."/>
            <person name="Lee C.-M."/>
            <person name="Sim J.-S."/>
            <person name="Jeong J.-T."/>
            <person name="Choi B.-S."/>
            <person name="Jung M."/>
            <person name="Ginzburg D."/>
            <person name="Zhao K."/>
            <person name="Won S.Y."/>
            <person name="Oh T.-J."/>
            <person name="Yu Y."/>
            <person name="Kim N.-H."/>
            <person name="Lee O.R."/>
            <person name="Lee T.-H."/>
            <person name="Bashyal P."/>
            <person name="Kim T.-S."/>
            <person name="Lee W.-H."/>
            <person name="Kawkins C."/>
            <person name="Kim C.-K."/>
            <person name="Kim J.S."/>
            <person name="Ahn B.O."/>
            <person name="Rhee S.Y."/>
            <person name="Sohng J.K."/>
        </authorList>
    </citation>
    <scope>NUCLEOTIDE SEQUENCE</scope>
    <source>
        <tissue evidence="2">Leaf</tissue>
    </source>
</reference>
<protein>
    <submittedName>
        <fullName evidence="2">Uncharacterized protein</fullName>
    </submittedName>
</protein>
<sequence length="33" mass="3788">MLRPNPIGWPKLPSANNGILKTRRIDQKEEDEA</sequence>
<comment type="caution">
    <text evidence="2">The sequence shown here is derived from an EMBL/GenBank/DDBJ whole genome shotgun (WGS) entry which is preliminary data.</text>
</comment>